<dbReference type="Proteomes" id="UP000265040">
    <property type="component" value="Chromosome 2"/>
</dbReference>
<evidence type="ECO:0000259" key="6">
    <source>
        <dbReference type="PROSITE" id="PS51830"/>
    </source>
</evidence>
<protein>
    <recommendedName>
        <fullName evidence="6">FIIND domain-containing protein</fullName>
    </recommendedName>
</protein>
<feature type="compositionally biased region" description="Basic and acidic residues" evidence="5">
    <location>
        <begin position="44"/>
        <end position="59"/>
    </location>
</feature>
<feature type="region of interest" description="Disordered" evidence="5">
    <location>
        <begin position="1"/>
        <end position="62"/>
    </location>
</feature>
<dbReference type="GO" id="GO:0045087">
    <property type="term" value="P:innate immune response"/>
    <property type="evidence" value="ECO:0007669"/>
    <property type="project" value="UniProtKB-KW"/>
</dbReference>
<name>A0A7N6F990_ANATE</name>
<keyword evidence="3" id="KW-0399">Innate immunity</keyword>
<dbReference type="Pfam" id="PF13553">
    <property type="entry name" value="FIIND"/>
    <property type="match status" value="1"/>
</dbReference>
<dbReference type="GeneTree" id="ENSGT00730000111912"/>
<proteinExistence type="predicted"/>
<organism evidence="7 8">
    <name type="scientific">Anabas testudineus</name>
    <name type="common">Climbing perch</name>
    <name type="synonym">Anthias testudineus</name>
    <dbReference type="NCBI Taxonomy" id="64144"/>
    <lineage>
        <taxon>Eukaryota</taxon>
        <taxon>Metazoa</taxon>
        <taxon>Chordata</taxon>
        <taxon>Craniata</taxon>
        <taxon>Vertebrata</taxon>
        <taxon>Euteleostomi</taxon>
        <taxon>Actinopterygii</taxon>
        <taxon>Neopterygii</taxon>
        <taxon>Teleostei</taxon>
        <taxon>Neoteleostei</taxon>
        <taxon>Acanthomorphata</taxon>
        <taxon>Anabantaria</taxon>
        <taxon>Anabantiformes</taxon>
        <taxon>Anabantoidei</taxon>
        <taxon>Anabantidae</taxon>
        <taxon>Anabas</taxon>
    </lineage>
</organism>
<reference evidence="7" key="3">
    <citation type="submission" date="2025-09" db="UniProtKB">
        <authorList>
            <consortium name="Ensembl"/>
        </authorList>
    </citation>
    <scope>IDENTIFICATION</scope>
</reference>
<reference evidence="7" key="1">
    <citation type="submission" date="2021-04" db="EMBL/GenBank/DDBJ databases">
        <authorList>
            <consortium name="Wellcome Sanger Institute Data Sharing"/>
        </authorList>
    </citation>
    <scope>NUCLEOTIDE SEQUENCE [LARGE SCALE GENOMIC DNA]</scope>
</reference>
<evidence type="ECO:0000313" key="8">
    <source>
        <dbReference type="Proteomes" id="UP000265040"/>
    </source>
</evidence>
<evidence type="ECO:0000256" key="3">
    <source>
        <dbReference type="ARBA" id="ARBA00022588"/>
    </source>
</evidence>
<sequence length="338" mass="38318">MNQWFKNQRPSEEAEGHTAEKEEVRLQDRDESADMNPKGQTLFQEKHMTSDKSESDEGLPHSPALKQKLMTEHFSAANTMLSSDLFYNTHSPGTRTIFPSLSQIICAENKTSTRSVHSSPDMKLKPSFEEFTPVITPDFDDETYRFQCSCPGLYLCSVTGLMFDMKGEGDVVYRIVPWNRRLLRQHHKKPAGPLFDITCVQQSVCQLHLPHCEISSTGGCQFLSVAHVKDDEDVEYISPREITETHVVTNTTGFSGYGNVKEEDSPPHPVRALVLLFYRPPADPDLTSFLSVLLLPRNIVLRDVQRKRKASVGDERYIETSSHCKLCPDQFYTLSTCP</sequence>
<evidence type="ECO:0000313" key="7">
    <source>
        <dbReference type="Ensembl" id="ENSATEP00000044221.1"/>
    </source>
</evidence>
<keyword evidence="4" id="KW-0391">Immunity</keyword>
<reference evidence="7" key="2">
    <citation type="submission" date="2025-08" db="UniProtKB">
        <authorList>
            <consortium name="Ensembl"/>
        </authorList>
    </citation>
    <scope>IDENTIFICATION</scope>
</reference>
<dbReference type="PANTHER" id="PTHR46985">
    <property type="entry name" value="NACHT, LRR AND PYD DOMAINS-CONTAINING PROTEIN 1"/>
    <property type="match status" value="1"/>
</dbReference>
<dbReference type="InterPro" id="IPR025307">
    <property type="entry name" value="FIIND_dom"/>
</dbReference>
<keyword evidence="2" id="KW-0963">Cytoplasm</keyword>
<dbReference type="PANTHER" id="PTHR46985:SF2">
    <property type="entry name" value="APOPTOSIS-ASSOCIATED SPECK-LIKE PROTEIN CONTAINING A CARD"/>
    <property type="match status" value="1"/>
</dbReference>
<dbReference type="GO" id="GO:0005829">
    <property type="term" value="C:cytosol"/>
    <property type="evidence" value="ECO:0007669"/>
    <property type="project" value="UniProtKB-SubCell"/>
</dbReference>
<keyword evidence="8" id="KW-1185">Reference proteome</keyword>
<evidence type="ECO:0000256" key="4">
    <source>
        <dbReference type="ARBA" id="ARBA00022859"/>
    </source>
</evidence>
<dbReference type="AlphaFoldDB" id="A0A7N6F990"/>
<evidence type="ECO:0000256" key="2">
    <source>
        <dbReference type="ARBA" id="ARBA00022490"/>
    </source>
</evidence>
<dbReference type="PROSITE" id="PS51830">
    <property type="entry name" value="FIIND"/>
    <property type="match status" value="1"/>
</dbReference>
<dbReference type="InterPro" id="IPR051249">
    <property type="entry name" value="NLRP_Inflammasome"/>
</dbReference>
<feature type="compositionally biased region" description="Basic and acidic residues" evidence="5">
    <location>
        <begin position="9"/>
        <end position="32"/>
    </location>
</feature>
<evidence type="ECO:0000256" key="1">
    <source>
        <dbReference type="ARBA" id="ARBA00004514"/>
    </source>
</evidence>
<dbReference type="InParanoid" id="A0A7N6F990"/>
<dbReference type="Pfam" id="PF23679">
    <property type="entry name" value="UPA-FIIND"/>
    <property type="match status" value="1"/>
</dbReference>
<accession>A0A7N6F990</accession>
<evidence type="ECO:0000256" key="5">
    <source>
        <dbReference type="SAM" id="MobiDB-lite"/>
    </source>
</evidence>
<feature type="domain" description="FIIND" evidence="6">
    <location>
        <begin position="125"/>
        <end position="338"/>
    </location>
</feature>
<comment type="subcellular location">
    <subcellularLocation>
        <location evidence="1">Cytoplasm</location>
        <location evidence="1">Cytosol</location>
    </subcellularLocation>
</comment>
<dbReference type="Ensembl" id="ENSATET00000043727.1">
    <property type="protein sequence ID" value="ENSATEP00000044221.1"/>
    <property type="gene ID" value="ENSATEG00000026259.1"/>
</dbReference>
<dbReference type="OrthoDB" id="8891580at2759"/>